<dbReference type="InterPro" id="IPR002694">
    <property type="entry name" value="Znf_CHC2"/>
</dbReference>
<dbReference type="EMBL" id="CP001824">
    <property type="protein sequence ID" value="ACZ40247.1"/>
    <property type="molecule type" value="Genomic_DNA"/>
</dbReference>
<dbReference type="GO" id="GO:0005737">
    <property type="term" value="C:cytoplasm"/>
    <property type="evidence" value="ECO:0007669"/>
    <property type="project" value="TreeGrafter"/>
</dbReference>
<evidence type="ECO:0000313" key="6">
    <source>
        <dbReference type="Proteomes" id="UP000002027"/>
    </source>
</evidence>
<reference evidence="5 6" key="2">
    <citation type="journal article" date="2010" name="Stand. Genomic Sci.">
        <title>Complete genome sequence of Desulfohalobium retbaense type strain (HR(100)).</title>
        <authorList>
            <person name="Spring S."/>
            <person name="Nolan M."/>
            <person name="Lapidus A."/>
            <person name="Glavina Del Rio T."/>
            <person name="Copeland A."/>
            <person name="Tice H."/>
            <person name="Cheng J.F."/>
            <person name="Lucas S."/>
            <person name="Land M."/>
            <person name="Chen F."/>
            <person name="Bruce D."/>
            <person name="Goodwin L."/>
            <person name="Pitluck S."/>
            <person name="Ivanova N."/>
            <person name="Mavromatis K."/>
            <person name="Mikhailova N."/>
            <person name="Pati A."/>
            <person name="Chen A."/>
            <person name="Palaniappan K."/>
            <person name="Hauser L."/>
            <person name="Chang Y.J."/>
            <person name="Jeffries C.D."/>
            <person name="Munk C."/>
            <person name="Kiss H."/>
            <person name="Chain P."/>
            <person name="Han C."/>
            <person name="Brettin T."/>
            <person name="Detter J.C."/>
            <person name="Schuler E."/>
            <person name="Goker M."/>
            <person name="Rohde M."/>
            <person name="Bristow J."/>
            <person name="Eisen J.A."/>
            <person name="Markowitz V."/>
            <person name="Hugenholtz P."/>
            <person name="Kyrpides N.C."/>
            <person name="Klenk H.P."/>
        </authorList>
    </citation>
    <scope>NUCLEOTIDE SEQUENCE [LARGE SCALE GENOMIC DNA]</scope>
    <source>
        <strain evidence="6">ATCC 49802 / DSM 20745 / S 6022</strain>
    </source>
</reference>
<dbReference type="AlphaFoldDB" id="D1C8V4"/>
<evidence type="ECO:0000256" key="3">
    <source>
        <dbReference type="ARBA" id="ARBA00022833"/>
    </source>
</evidence>
<dbReference type="HOGENOM" id="CLU_1288221_0_0_0"/>
<evidence type="ECO:0000259" key="4">
    <source>
        <dbReference type="SMART" id="SM00400"/>
    </source>
</evidence>
<dbReference type="OrthoDB" id="8536512at2"/>
<dbReference type="KEGG" id="sti:Sthe_2834"/>
<evidence type="ECO:0000313" key="5">
    <source>
        <dbReference type="EMBL" id="ACZ40247.1"/>
    </source>
</evidence>
<dbReference type="Pfam" id="PF01807">
    <property type="entry name" value="Zn_ribbon_DnaG"/>
    <property type="match status" value="1"/>
</dbReference>
<dbReference type="SMART" id="SM00400">
    <property type="entry name" value="ZnF_CHCC"/>
    <property type="match status" value="1"/>
</dbReference>
<dbReference type="GO" id="GO:0008270">
    <property type="term" value="F:zinc ion binding"/>
    <property type="evidence" value="ECO:0007669"/>
    <property type="project" value="UniProtKB-KW"/>
</dbReference>
<dbReference type="PANTHER" id="PTHR30313:SF2">
    <property type="entry name" value="DNA PRIMASE"/>
    <property type="match status" value="1"/>
</dbReference>
<sequence length="214" mass="24429">MISQNTHGGTTNPFRAQARLETDDWLRATIHQVDWLLTDGDDLSDDDRQLLRWEKEAAEAELARRWARGISYPACDFGFERETIERIKTAWPIEAVIGLDVPLRPVGRGYRGKCPFHDGKSDNSLSVKPGVDGAFYCFGCRFGGDVLAWIMAFHRCEFSEALRRLAHMAGLPIPMRRRPQPPSKGPVREVDAYVWQPKRKPSRRGLRVREVGRV</sequence>
<keyword evidence="3" id="KW-0862">Zinc</keyword>
<dbReference type="STRING" id="479434.Sthe_2834"/>
<keyword evidence="2" id="KW-0863">Zinc-finger</keyword>
<organism evidence="5 6">
    <name type="scientific">Sphaerobacter thermophilus (strain ATCC 49802 / DSM 20745 / KCCM 41009 / NCIMB 13125 / S 6022)</name>
    <dbReference type="NCBI Taxonomy" id="479434"/>
    <lineage>
        <taxon>Bacteria</taxon>
        <taxon>Pseudomonadati</taxon>
        <taxon>Thermomicrobiota</taxon>
        <taxon>Thermomicrobia</taxon>
        <taxon>Sphaerobacterales</taxon>
        <taxon>Sphaerobacterineae</taxon>
        <taxon>Sphaerobacteraceae</taxon>
        <taxon>Sphaerobacter</taxon>
    </lineage>
</organism>
<evidence type="ECO:0000256" key="2">
    <source>
        <dbReference type="ARBA" id="ARBA00022771"/>
    </source>
</evidence>
<dbReference type="GO" id="GO:0003899">
    <property type="term" value="F:DNA-directed RNA polymerase activity"/>
    <property type="evidence" value="ECO:0007669"/>
    <property type="project" value="InterPro"/>
</dbReference>
<evidence type="ECO:0000256" key="1">
    <source>
        <dbReference type="ARBA" id="ARBA00022723"/>
    </source>
</evidence>
<gene>
    <name evidence="5" type="ordered locus">Sthe_2834</name>
</gene>
<name>D1C8V4_SPHTD</name>
<dbReference type="PANTHER" id="PTHR30313">
    <property type="entry name" value="DNA PRIMASE"/>
    <property type="match status" value="1"/>
</dbReference>
<keyword evidence="1" id="KW-0479">Metal-binding</keyword>
<dbReference type="RefSeq" id="WP_012873283.1">
    <property type="nucleotide sequence ID" value="NC_013524.1"/>
</dbReference>
<reference evidence="6" key="1">
    <citation type="submission" date="2009-11" db="EMBL/GenBank/DDBJ databases">
        <title>The complete chromosome 2 of Sphaerobacter thermophilus DSM 20745.</title>
        <authorList>
            <person name="Lucas S."/>
            <person name="Copeland A."/>
            <person name="Lapidus A."/>
            <person name="Glavina del Rio T."/>
            <person name="Dalin E."/>
            <person name="Tice H."/>
            <person name="Bruce D."/>
            <person name="Goodwin L."/>
            <person name="Pitluck S."/>
            <person name="Kyrpides N."/>
            <person name="Mavromatis K."/>
            <person name="Ivanova N."/>
            <person name="Mikhailova N."/>
            <person name="LaButti K.M."/>
            <person name="Clum A."/>
            <person name="Sun H.I."/>
            <person name="Brettin T."/>
            <person name="Detter J.C."/>
            <person name="Han C."/>
            <person name="Larimer F."/>
            <person name="Land M."/>
            <person name="Hauser L."/>
            <person name="Markowitz V."/>
            <person name="Cheng J.F."/>
            <person name="Hugenholtz P."/>
            <person name="Woyke T."/>
            <person name="Wu D."/>
            <person name="Steenblock K."/>
            <person name="Schneider S."/>
            <person name="Pukall R."/>
            <person name="Goeker M."/>
            <person name="Klenk H.P."/>
            <person name="Eisen J.A."/>
        </authorList>
    </citation>
    <scope>NUCLEOTIDE SEQUENCE [LARGE SCALE GENOMIC DNA]</scope>
    <source>
        <strain evidence="6">ATCC 49802 / DSM 20745 / S 6022</strain>
    </source>
</reference>
<dbReference type="GO" id="GO:0006269">
    <property type="term" value="P:DNA replication, synthesis of primer"/>
    <property type="evidence" value="ECO:0007669"/>
    <property type="project" value="TreeGrafter"/>
</dbReference>
<keyword evidence="6" id="KW-1185">Reference proteome</keyword>
<proteinExistence type="predicted"/>
<dbReference type="InterPro" id="IPR050219">
    <property type="entry name" value="DnaG_primase"/>
</dbReference>
<dbReference type="Proteomes" id="UP000002027">
    <property type="component" value="Chromosome 2"/>
</dbReference>
<dbReference type="InParanoid" id="D1C8V4"/>
<feature type="domain" description="Zinc finger CHC2-type" evidence="4">
    <location>
        <begin position="110"/>
        <end position="166"/>
    </location>
</feature>
<dbReference type="SUPFAM" id="SSF57783">
    <property type="entry name" value="Zinc beta-ribbon"/>
    <property type="match status" value="1"/>
</dbReference>
<dbReference type="InterPro" id="IPR036977">
    <property type="entry name" value="DNA_primase_Znf_CHC2"/>
</dbReference>
<dbReference type="GO" id="GO:0003677">
    <property type="term" value="F:DNA binding"/>
    <property type="evidence" value="ECO:0007669"/>
    <property type="project" value="InterPro"/>
</dbReference>
<protein>
    <submittedName>
        <fullName evidence="5">Zinc finger CHC2-family protein</fullName>
    </submittedName>
</protein>
<dbReference type="eggNOG" id="COG0358">
    <property type="taxonomic scope" value="Bacteria"/>
</dbReference>
<accession>D1C8V4</accession>
<dbReference type="Gene3D" id="3.90.580.10">
    <property type="entry name" value="Zinc finger, CHC2-type domain"/>
    <property type="match status" value="1"/>
</dbReference>